<feature type="transmembrane region" description="Helical" evidence="5">
    <location>
        <begin position="313"/>
        <end position="337"/>
    </location>
</feature>
<feature type="domain" description="Major facilitator superfamily (MFS) profile" evidence="6">
    <location>
        <begin position="47"/>
        <end position="466"/>
    </location>
</feature>
<dbReference type="SUPFAM" id="SSF103473">
    <property type="entry name" value="MFS general substrate transporter"/>
    <property type="match status" value="1"/>
</dbReference>
<dbReference type="Proteomes" id="UP001152798">
    <property type="component" value="Chromosome 4"/>
</dbReference>
<feature type="transmembrane region" description="Helical" evidence="5">
    <location>
        <begin position="374"/>
        <end position="395"/>
    </location>
</feature>
<feature type="transmembrane region" description="Helical" evidence="5">
    <location>
        <begin position="275"/>
        <end position="293"/>
    </location>
</feature>
<gene>
    <name evidence="7" type="ORF">NEZAVI_LOCUS8589</name>
</gene>
<dbReference type="Pfam" id="PF07690">
    <property type="entry name" value="MFS_1"/>
    <property type="match status" value="1"/>
</dbReference>
<sequence>MSWKSRTPSNEGEEVIDELEGLFEKNEKFGVDEKPSGLGVRHLQAVLLFLCITVNYLMRINLSIGIVLMTDRNTTSDIPVFDWTMKQKSSAHSSFFFGYLFMNLAGAVLVTKINNKFLLLGSVTISSAVTVATPALVIMAGFYMLILIRIILGFMQGFMMACVMGQMSRWIPATERSRCGAIVLGGVHFGTIVSFATSGVLGTKFGGWPTVFYFSGSLGVIWVIMWAMIGAESPNSCRYISVKERDYIVEELSSSTSLPKNVKIPWKEMLKSKPCWALLLVTIGQNWGFWTLVTEMPSYFSSILNFDSTTNGYMSALPFVSLWIFSFPASYIADLLVKKNIISVTVCRKGCNTIAHWGAAVALIILTFTKNDKLVVIIYIFCVTMMGFATIGYNINHLDIVPNFAGFLMGITNGLSNISSILAPQFVGIIVTDSTNAFQWKIVFWVSALIFFLGNLIFIIMGKAKPQPFNEIPEDIKTPHKKMSIASICSRP</sequence>
<keyword evidence="8" id="KW-1185">Reference proteome</keyword>
<proteinExistence type="predicted"/>
<feature type="transmembrane region" description="Helical" evidence="5">
    <location>
        <begin position="442"/>
        <end position="461"/>
    </location>
</feature>
<keyword evidence="3 5" id="KW-1133">Transmembrane helix</keyword>
<keyword evidence="4 5" id="KW-0472">Membrane</keyword>
<feature type="transmembrane region" description="Helical" evidence="5">
    <location>
        <begin position="349"/>
        <end position="368"/>
    </location>
</feature>
<feature type="transmembrane region" description="Helical" evidence="5">
    <location>
        <begin position="46"/>
        <end position="70"/>
    </location>
</feature>
<dbReference type="OrthoDB" id="2985014at2759"/>
<dbReference type="FunFam" id="1.20.1250.20:FF:000532">
    <property type="entry name" value="SLC (SoLute Carrier) homolog"/>
    <property type="match status" value="1"/>
</dbReference>
<dbReference type="EMBL" id="OV725080">
    <property type="protein sequence ID" value="CAH1399060.1"/>
    <property type="molecule type" value="Genomic_DNA"/>
</dbReference>
<evidence type="ECO:0000256" key="5">
    <source>
        <dbReference type="SAM" id="Phobius"/>
    </source>
</evidence>
<accession>A0A9P0HB96</accession>
<protein>
    <recommendedName>
        <fullName evidence="6">Major facilitator superfamily (MFS) profile domain-containing protein</fullName>
    </recommendedName>
</protein>
<feature type="transmembrane region" description="Helical" evidence="5">
    <location>
        <begin position="146"/>
        <end position="167"/>
    </location>
</feature>
<feature type="transmembrane region" description="Helical" evidence="5">
    <location>
        <begin position="179"/>
        <end position="201"/>
    </location>
</feature>
<evidence type="ECO:0000313" key="8">
    <source>
        <dbReference type="Proteomes" id="UP001152798"/>
    </source>
</evidence>
<dbReference type="InterPro" id="IPR011701">
    <property type="entry name" value="MFS"/>
</dbReference>
<comment type="subcellular location">
    <subcellularLocation>
        <location evidence="1">Membrane</location>
        <topology evidence="1">Multi-pass membrane protein</topology>
    </subcellularLocation>
</comment>
<feature type="transmembrane region" description="Helical" evidence="5">
    <location>
        <begin position="117"/>
        <end position="140"/>
    </location>
</feature>
<organism evidence="7 8">
    <name type="scientific">Nezara viridula</name>
    <name type="common">Southern green stink bug</name>
    <name type="synonym">Cimex viridulus</name>
    <dbReference type="NCBI Taxonomy" id="85310"/>
    <lineage>
        <taxon>Eukaryota</taxon>
        <taxon>Metazoa</taxon>
        <taxon>Ecdysozoa</taxon>
        <taxon>Arthropoda</taxon>
        <taxon>Hexapoda</taxon>
        <taxon>Insecta</taxon>
        <taxon>Pterygota</taxon>
        <taxon>Neoptera</taxon>
        <taxon>Paraneoptera</taxon>
        <taxon>Hemiptera</taxon>
        <taxon>Heteroptera</taxon>
        <taxon>Panheteroptera</taxon>
        <taxon>Pentatomomorpha</taxon>
        <taxon>Pentatomoidea</taxon>
        <taxon>Pentatomidae</taxon>
        <taxon>Pentatominae</taxon>
        <taxon>Nezara</taxon>
    </lineage>
</organism>
<dbReference type="GO" id="GO:0022857">
    <property type="term" value="F:transmembrane transporter activity"/>
    <property type="evidence" value="ECO:0007669"/>
    <property type="project" value="InterPro"/>
</dbReference>
<evidence type="ECO:0000256" key="3">
    <source>
        <dbReference type="ARBA" id="ARBA00022989"/>
    </source>
</evidence>
<evidence type="ECO:0000259" key="6">
    <source>
        <dbReference type="PROSITE" id="PS50850"/>
    </source>
</evidence>
<dbReference type="InterPro" id="IPR036259">
    <property type="entry name" value="MFS_trans_sf"/>
</dbReference>
<dbReference type="GO" id="GO:0016020">
    <property type="term" value="C:membrane"/>
    <property type="evidence" value="ECO:0007669"/>
    <property type="project" value="UniProtKB-SubCell"/>
</dbReference>
<dbReference type="PROSITE" id="PS50850">
    <property type="entry name" value="MFS"/>
    <property type="match status" value="1"/>
</dbReference>
<dbReference type="Gene3D" id="1.20.1250.20">
    <property type="entry name" value="MFS general substrate transporter like domains"/>
    <property type="match status" value="2"/>
</dbReference>
<dbReference type="PANTHER" id="PTHR11662:SF280">
    <property type="entry name" value="FI21844P1-RELATED"/>
    <property type="match status" value="1"/>
</dbReference>
<reference evidence="7" key="1">
    <citation type="submission" date="2022-01" db="EMBL/GenBank/DDBJ databases">
        <authorList>
            <person name="King R."/>
        </authorList>
    </citation>
    <scope>NUCLEOTIDE SEQUENCE</scope>
</reference>
<dbReference type="InterPro" id="IPR020846">
    <property type="entry name" value="MFS_dom"/>
</dbReference>
<feature type="transmembrane region" description="Helical" evidence="5">
    <location>
        <begin position="90"/>
        <end position="110"/>
    </location>
</feature>
<evidence type="ECO:0000256" key="2">
    <source>
        <dbReference type="ARBA" id="ARBA00022692"/>
    </source>
</evidence>
<dbReference type="InterPro" id="IPR050382">
    <property type="entry name" value="MFS_Na/Anion_cotransporter"/>
</dbReference>
<evidence type="ECO:0000256" key="1">
    <source>
        <dbReference type="ARBA" id="ARBA00004141"/>
    </source>
</evidence>
<evidence type="ECO:0000256" key="4">
    <source>
        <dbReference type="ARBA" id="ARBA00023136"/>
    </source>
</evidence>
<dbReference type="PANTHER" id="PTHR11662">
    <property type="entry name" value="SOLUTE CARRIER FAMILY 17"/>
    <property type="match status" value="1"/>
</dbReference>
<evidence type="ECO:0000313" key="7">
    <source>
        <dbReference type="EMBL" id="CAH1399060.1"/>
    </source>
</evidence>
<feature type="transmembrane region" description="Helical" evidence="5">
    <location>
        <begin position="407"/>
        <end position="430"/>
    </location>
</feature>
<keyword evidence="2 5" id="KW-0812">Transmembrane</keyword>
<dbReference type="GO" id="GO:0006820">
    <property type="term" value="P:monoatomic anion transport"/>
    <property type="evidence" value="ECO:0007669"/>
    <property type="project" value="TreeGrafter"/>
</dbReference>
<dbReference type="AlphaFoldDB" id="A0A9P0HB96"/>
<name>A0A9P0HB96_NEZVI</name>
<feature type="transmembrane region" description="Helical" evidence="5">
    <location>
        <begin position="207"/>
        <end position="229"/>
    </location>
</feature>